<gene>
    <name evidence="1" type="ORF">PsorP6_006851</name>
</gene>
<name>A0ACC0W9W9_9STRA</name>
<dbReference type="Proteomes" id="UP001163321">
    <property type="component" value="Chromosome 3"/>
</dbReference>
<evidence type="ECO:0000313" key="2">
    <source>
        <dbReference type="Proteomes" id="UP001163321"/>
    </source>
</evidence>
<evidence type="ECO:0000313" key="1">
    <source>
        <dbReference type="EMBL" id="KAI9915625.1"/>
    </source>
</evidence>
<sequence>MSSDVERLFSRAGLVFSCLRRAMSPTALRNREAKATESYSRKTTLQQIWRSNQYDIVFFKNLLMWKYVHTNGMVIHITIASLTEKDSNGIQLATGTSLSQIERLARITEKQKDVVAVSSTTLGREGPKEATLESPKNADIRCQYERYHQSCGLKAPMFMDAPTIVILDDIET</sequence>
<organism evidence="1 2">
    <name type="scientific">Peronosclerospora sorghi</name>
    <dbReference type="NCBI Taxonomy" id="230839"/>
    <lineage>
        <taxon>Eukaryota</taxon>
        <taxon>Sar</taxon>
        <taxon>Stramenopiles</taxon>
        <taxon>Oomycota</taxon>
        <taxon>Peronosporomycetes</taxon>
        <taxon>Peronosporales</taxon>
        <taxon>Peronosporaceae</taxon>
        <taxon>Peronosclerospora</taxon>
    </lineage>
</organism>
<accession>A0ACC0W9W9</accession>
<protein>
    <submittedName>
        <fullName evidence="1">Uncharacterized protein</fullName>
    </submittedName>
</protein>
<proteinExistence type="predicted"/>
<dbReference type="EMBL" id="CM047582">
    <property type="protein sequence ID" value="KAI9915625.1"/>
    <property type="molecule type" value="Genomic_DNA"/>
</dbReference>
<reference evidence="1 2" key="1">
    <citation type="journal article" date="2022" name="bioRxiv">
        <title>The genome of the oomycete Peronosclerospora sorghi, a cosmopolitan pathogen of maize and sorghum, is inflated with dispersed pseudogenes.</title>
        <authorList>
            <person name="Fletcher K."/>
            <person name="Martin F."/>
            <person name="Isakeit T."/>
            <person name="Cavanaugh K."/>
            <person name="Magill C."/>
            <person name="Michelmore R."/>
        </authorList>
    </citation>
    <scope>NUCLEOTIDE SEQUENCE [LARGE SCALE GENOMIC DNA]</scope>
    <source>
        <strain evidence="1">P6</strain>
    </source>
</reference>
<comment type="caution">
    <text evidence="1">The sequence shown here is derived from an EMBL/GenBank/DDBJ whole genome shotgun (WGS) entry which is preliminary data.</text>
</comment>
<keyword evidence="2" id="KW-1185">Reference proteome</keyword>